<keyword evidence="8 11" id="KW-0067">ATP-binding</keyword>
<protein>
    <recommendedName>
        <fullName evidence="4 11">Guanylate kinase</fullName>
        <ecNumber evidence="3 11">2.7.4.8</ecNumber>
    </recommendedName>
    <alternativeName>
        <fullName evidence="9 11">GMP kinase</fullName>
    </alternativeName>
</protein>
<comment type="similarity">
    <text evidence="2 11">Belongs to the guanylate kinase family.</text>
</comment>
<evidence type="ECO:0000256" key="8">
    <source>
        <dbReference type="ARBA" id="ARBA00022840"/>
    </source>
</evidence>
<dbReference type="Gene3D" id="3.40.50.300">
    <property type="entry name" value="P-loop containing nucleotide triphosphate hydrolases"/>
    <property type="match status" value="1"/>
</dbReference>
<evidence type="ECO:0000256" key="2">
    <source>
        <dbReference type="ARBA" id="ARBA00005790"/>
    </source>
</evidence>
<evidence type="ECO:0000313" key="13">
    <source>
        <dbReference type="EMBL" id="HIY78856.1"/>
    </source>
</evidence>
<keyword evidence="5 11" id="KW-0808">Transferase</keyword>
<reference evidence="13" key="1">
    <citation type="journal article" date="2021" name="PeerJ">
        <title>Extensive microbial diversity within the chicken gut microbiome revealed by metagenomics and culture.</title>
        <authorList>
            <person name="Gilroy R."/>
            <person name="Ravi A."/>
            <person name="Getino M."/>
            <person name="Pursley I."/>
            <person name="Horton D.L."/>
            <person name="Alikhan N.F."/>
            <person name="Baker D."/>
            <person name="Gharbi K."/>
            <person name="Hall N."/>
            <person name="Watson M."/>
            <person name="Adriaenssens E.M."/>
            <person name="Foster-Nyarko E."/>
            <person name="Jarju S."/>
            <person name="Secka A."/>
            <person name="Antonio M."/>
            <person name="Oren A."/>
            <person name="Chaudhuri R.R."/>
            <person name="La Ragione R."/>
            <person name="Hildebrand F."/>
            <person name="Pallen M.J."/>
        </authorList>
    </citation>
    <scope>NUCLEOTIDE SEQUENCE</scope>
    <source>
        <strain evidence="13">ChiHjej10B9-743</strain>
    </source>
</reference>
<evidence type="ECO:0000259" key="12">
    <source>
        <dbReference type="PROSITE" id="PS50052"/>
    </source>
</evidence>
<feature type="binding site" evidence="11">
    <location>
        <begin position="12"/>
        <end position="19"/>
    </location>
    <ligand>
        <name>ATP</name>
        <dbReference type="ChEBI" id="CHEBI:30616"/>
    </ligand>
</feature>
<evidence type="ECO:0000256" key="11">
    <source>
        <dbReference type="HAMAP-Rule" id="MF_00328"/>
    </source>
</evidence>
<evidence type="ECO:0000256" key="3">
    <source>
        <dbReference type="ARBA" id="ARBA00012961"/>
    </source>
</evidence>
<comment type="caution">
    <text evidence="13">The sequence shown here is derived from an EMBL/GenBank/DDBJ whole genome shotgun (WGS) entry which is preliminary data.</text>
</comment>
<dbReference type="AlphaFoldDB" id="A0A9D2CH03"/>
<keyword evidence="6 11" id="KW-0547">Nucleotide-binding</keyword>
<comment type="subcellular location">
    <subcellularLocation>
        <location evidence="11">Cytoplasm</location>
    </subcellularLocation>
</comment>
<comment type="function">
    <text evidence="1 11">Essential for recycling GMP and indirectly, cGMP.</text>
</comment>
<dbReference type="PROSITE" id="PS50052">
    <property type="entry name" value="GUANYLATE_KINASE_2"/>
    <property type="match status" value="1"/>
</dbReference>
<dbReference type="FunFam" id="3.30.63.10:FF:000002">
    <property type="entry name" value="Guanylate kinase 1"/>
    <property type="match status" value="1"/>
</dbReference>
<dbReference type="Proteomes" id="UP000824133">
    <property type="component" value="Unassembled WGS sequence"/>
</dbReference>
<dbReference type="Pfam" id="PF00625">
    <property type="entry name" value="Guanylate_kin"/>
    <property type="match status" value="1"/>
</dbReference>
<dbReference type="InterPro" id="IPR008145">
    <property type="entry name" value="GK/Ca_channel_bsu"/>
</dbReference>
<evidence type="ECO:0000256" key="5">
    <source>
        <dbReference type="ARBA" id="ARBA00022679"/>
    </source>
</evidence>
<dbReference type="GO" id="GO:0004385">
    <property type="term" value="F:GMP kinase activity"/>
    <property type="evidence" value="ECO:0007669"/>
    <property type="project" value="UniProtKB-UniRule"/>
</dbReference>
<dbReference type="SUPFAM" id="SSF52540">
    <property type="entry name" value="P-loop containing nucleoside triphosphate hydrolases"/>
    <property type="match status" value="1"/>
</dbReference>
<gene>
    <name evidence="11 13" type="primary">gmk</name>
    <name evidence="13" type="ORF">IAA42_00215</name>
</gene>
<dbReference type="PANTHER" id="PTHR23117:SF13">
    <property type="entry name" value="GUANYLATE KINASE"/>
    <property type="match status" value="1"/>
</dbReference>
<evidence type="ECO:0000313" key="14">
    <source>
        <dbReference type="Proteomes" id="UP000824133"/>
    </source>
</evidence>
<sequence length="199" mass="22126">MARRARVFVVSGPSGVGKGTLVAKLRERVSCLGLTVSATTREPRPGETDGVSYHFMNDEEFDRRLAAGEFLEWAWVHAHRYGTLKSEVERVLAGGQSVVLEIDVQGGLSVRSVMPEAVLVFVEPPSMDELERRLRGRGTEDEEQVRLRLANASEEMSHAGEYDVRIVNDDLERACLELEAVIHTYEMDGGPSQDVRDQA</sequence>
<dbReference type="HAMAP" id="MF_00328">
    <property type="entry name" value="Guanylate_kinase"/>
    <property type="match status" value="1"/>
</dbReference>
<organism evidence="13 14">
    <name type="scientific">Candidatus Olsenella excrementavium</name>
    <dbReference type="NCBI Taxonomy" id="2838709"/>
    <lineage>
        <taxon>Bacteria</taxon>
        <taxon>Bacillati</taxon>
        <taxon>Actinomycetota</taxon>
        <taxon>Coriobacteriia</taxon>
        <taxon>Coriobacteriales</taxon>
        <taxon>Atopobiaceae</taxon>
        <taxon>Olsenella</taxon>
    </lineage>
</organism>
<evidence type="ECO:0000256" key="4">
    <source>
        <dbReference type="ARBA" id="ARBA00016296"/>
    </source>
</evidence>
<dbReference type="GO" id="GO:0005524">
    <property type="term" value="F:ATP binding"/>
    <property type="evidence" value="ECO:0007669"/>
    <property type="project" value="UniProtKB-UniRule"/>
</dbReference>
<keyword evidence="11" id="KW-0963">Cytoplasm</keyword>
<evidence type="ECO:0000256" key="1">
    <source>
        <dbReference type="ARBA" id="ARBA00003531"/>
    </source>
</evidence>
<dbReference type="PROSITE" id="PS00856">
    <property type="entry name" value="GUANYLATE_KINASE_1"/>
    <property type="match status" value="1"/>
</dbReference>
<dbReference type="InterPro" id="IPR027417">
    <property type="entry name" value="P-loop_NTPase"/>
</dbReference>
<keyword evidence="7 11" id="KW-0418">Kinase</keyword>
<dbReference type="SMART" id="SM00072">
    <property type="entry name" value="GuKc"/>
    <property type="match status" value="1"/>
</dbReference>
<evidence type="ECO:0000256" key="6">
    <source>
        <dbReference type="ARBA" id="ARBA00022741"/>
    </source>
</evidence>
<proteinExistence type="inferred from homology"/>
<dbReference type="EC" id="2.7.4.8" evidence="3 11"/>
<dbReference type="InterPro" id="IPR008144">
    <property type="entry name" value="Guanylate_kin-like_dom"/>
</dbReference>
<dbReference type="InterPro" id="IPR020590">
    <property type="entry name" value="Guanylate_kinase_CS"/>
</dbReference>
<dbReference type="NCBIfam" id="TIGR03263">
    <property type="entry name" value="guanyl_kin"/>
    <property type="match status" value="1"/>
</dbReference>
<dbReference type="PANTHER" id="PTHR23117">
    <property type="entry name" value="GUANYLATE KINASE-RELATED"/>
    <property type="match status" value="1"/>
</dbReference>
<dbReference type="InterPro" id="IPR017665">
    <property type="entry name" value="Guanylate_kinase"/>
</dbReference>
<dbReference type="GO" id="GO:0005829">
    <property type="term" value="C:cytosol"/>
    <property type="evidence" value="ECO:0007669"/>
    <property type="project" value="TreeGrafter"/>
</dbReference>
<evidence type="ECO:0000256" key="9">
    <source>
        <dbReference type="ARBA" id="ARBA00030128"/>
    </source>
</evidence>
<name>A0A9D2CH03_9ACTN</name>
<dbReference type="EMBL" id="DXCP01000002">
    <property type="protein sequence ID" value="HIY78856.1"/>
    <property type="molecule type" value="Genomic_DNA"/>
</dbReference>
<evidence type="ECO:0000256" key="7">
    <source>
        <dbReference type="ARBA" id="ARBA00022777"/>
    </source>
</evidence>
<evidence type="ECO:0000256" key="10">
    <source>
        <dbReference type="ARBA" id="ARBA00048594"/>
    </source>
</evidence>
<dbReference type="CDD" id="cd00071">
    <property type="entry name" value="GMPK"/>
    <property type="match status" value="1"/>
</dbReference>
<reference evidence="13" key="2">
    <citation type="submission" date="2021-04" db="EMBL/GenBank/DDBJ databases">
        <authorList>
            <person name="Gilroy R."/>
        </authorList>
    </citation>
    <scope>NUCLEOTIDE SEQUENCE</scope>
    <source>
        <strain evidence="13">ChiHjej10B9-743</strain>
    </source>
</reference>
<comment type="catalytic activity">
    <reaction evidence="10 11">
        <text>GMP + ATP = GDP + ADP</text>
        <dbReference type="Rhea" id="RHEA:20780"/>
        <dbReference type="ChEBI" id="CHEBI:30616"/>
        <dbReference type="ChEBI" id="CHEBI:58115"/>
        <dbReference type="ChEBI" id="CHEBI:58189"/>
        <dbReference type="ChEBI" id="CHEBI:456216"/>
        <dbReference type="EC" id="2.7.4.8"/>
    </reaction>
</comment>
<feature type="domain" description="Guanylate kinase-like" evidence="12">
    <location>
        <begin position="5"/>
        <end position="183"/>
    </location>
</feature>
<dbReference type="Gene3D" id="3.30.63.10">
    <property type="entry name" value="Guanylate Kinase phosphate binding domain"/>
    <property type="match status" value="1"/>
</dbReference>
<accession>A0A9D2CH03</accession>